<proteinExistence type="predicted"/>
<dbReference type="EMBL" id="PNEN01000573">
    <property type="protein sequence ID" value="PPJ53975.1"/>
    <property type="molecule type" value="Genomic_DNA"/>
</dbReference>
<dbReference type="InterPro" id="IPR056632">
    <property type="entry name" value="DUF7730"/>
</dbReference>
<comment type="caution">
    <text evidence="3">The sequence shown here is derived from an EMBL/GenBank/DDBJ whole genome shotgun (WGS) entry which is preliminary data.</text>
</comment>
<sequence>MDERSKHDDIVLLVQVPSGSQRARSIRADFAIAQETLIAWKDEYGSISEDEEELENMGYEDVLRNFHQDGLQRLRATPVRGSGVPINTAQAHPQTDCALFRLPAELRVQIYGLVFGSGVIHIRTRECKRHSRPRPHFGFYRTYSYAFCQLPDSWVSEYEESRQQGESSGPDASKKTYRNTHSLCMHHLPDFTVQKCTELPLSCRFIARDPYRRRIGHRNNCDLCETHHIELAETFGLPPGGLKQLHANSRVDLNLLLTCRQIYHEAAKLPFENFVFEFNPSEVRHWASKILYTHQASAIKSVHFECYVRPPYLQDLDDIDCISSVLKGVTQLRISMGNPGFKSDDTSDSDASSPLSERSDSDGDDSEEESRDWRSLRHQTKVQVCQVILHRQGGTRSERRVMAAHVERLFTETDIDVSDQRS</sequence>
<organism evidence="3 4">
    <name type="scientific">Cercospora berteroae</name>
    <dbReference type="NCBI Taxonomy" id="357750"/>
    <lineage>
        <taxon>Eukaryota</taxon>
        <taxon>Fungi</taxon>
        <taxon>Dikarya</taxon>
        <taxon>Ascomycota</taxon>
        <taxon>Pezizomycotina</taxon>
        <taxon>Dothideomycetes</taxon>
        <taxon>Dothideomycetidae</taxon>
        <taxon>Mycosphaerellales</taxon>
        <taxon>Mycosphaerellaceae</taxon>
        <taxon>Cercospora</taxon>
    </lineage>
</organism>
<dbReference type="OrthoDB" id="3650934at2759"/>
<reference evidence="4" key="1">
    <citation type="journal article" date="2017" name="bioRxiv">
        <title>Conservation of a gene cluster reveals novel cercosporin biosynthetic mechanisms and extends production to the genus Colletotrichum.</title>
        <authorList>
            <person name="de Jonge R."/>
            <person name="Ebert M.K."/>
            <person name="Huitt-Roehl C.R."/>
            <person name="Pal P."/>
            <person name="Suttle J.C."/>
            <person name="Spanner R.E."/>
            <person name="Neubauer J.D."/>
            <person name="Jurick W.M.II."/>
            <person name="Stott K.A."/>
            <person name="Secor G.A."/>
            <person name="Thomma B.P.H.J."/>
            <person name="Van de Peer Y."/>
            <person name="Townsend C.A."/>
            <person name="Bolton M.D."/>
        </authorList>
    </citation>
    <scope>NUCLEOTIDE SEQUENCE [LARGE SCALE GENOMIC DNA]</scope>
    <source>
        <strain evidence="4">CBS538.71</strain>
    </source>
</reference>
<gene>
    <name evidence="3" type="ORF">CBER1_05850</name>
</gene>
<dbReference type="AlphaFoldDB" id="A0A2S6C2M2"/>
<dbReference type="Pfam" id="PF24864">
    <property type="entry name" value="DUF7730"/>
    <property type="match status" value="1"/>
</dbReference>
<dbReference type="Proteomes" id="UP000237631">
    <property type="component" value="Unassembled WGS sequence"/>
</dbReference>
<dbReference type="PANTHER" id="PTHR38790">
    <property type="entry name" value="2EXR DOMAIN-CONTAINING PROTEIN-RELATED"/>
    <property type="match status" value="1"/>
</dbReference>
<evidence type="ECO:0000313" key="3">
    <source>
        <dbReference type="EMBL" id="PPJ53975.1"/>
    </source>
</evidence>
<accession>A0A2S6C2M2</accession>
<evidence type="ECO:0000256" key="1">
    <source>
        <dbReference type="SAM" id="MobiDB-lite"/>
    </source>
</evidence>
<feature type="region of interest" description="Disordered" evidence="1">
    <location>
        <begin position="337"/>
        <end position="377"/>
    </location>
</feature>
<dbReference type="PANTHER" id="PTHR38790:SF4">
    <property type="entry name" value="2EXR DOMAIN-CONTAINING PROTEIN"/>
    <property type="match status" value="1"/>
</dbReference>
<keyword evidence="4" id="KW-1185">Reference proteome</keyword>
<feature type="domain" description="DUF7730" evidence="2">
    <location>
        <begin position="92"/>
        <end position="131"/>
    </location>
</feature>
<evidence type="ECO:0000259" key="2">
    <source>
        <dbReference type="Pfam" id="PF24864"/>
    </source>
</evidence>
<name>A0A2S6C2M2_9PEZI</name>
<protein>
    <recommendedName>
        <fullName evidence="2">DUF7730 domain-containing protein</fullName>
    </recommendedName>
</protein>
<evidence type="ECO:0000313" key="4">
    <source>
        <dbReference type="Proteomes" id="UP000237631"/>
    </source>
</evidence>